<dbReference type="PROSITE" id="PS50181">
    <property type="entry name" value="FBOX"/>
    <property type="match status" value="1"/>
</dbReference>
<dbReference type="InterPro" id="IPR001810">
    <property type="entry name" value="F-box_dom"/>
</dbReference>
<dbReference type="SUPFAM" id="SSF81383">
    <property type="entry name" value="F-box domain"/>
    <property type="match status" value="1"/>
</dbReference>
<dbReference type="EMBL" id="KQ242803">
    <property type="protein sequence ID" value="KNC77212.1"/>
    <property type="molecule type" value="Genomic_DNA"/>
</dbReference>
<name>A0A0L0FKB1_9EUKA</name>
<keyword evidence="3" id="KW-1185">Reference proteome</keyword>
<dbReference type="OrthoDB" id="2095648at2759"/>
<gene>
    <name evidence="2" type="ORF">SARC_10320</name>
</gene>
<reference evidence="2 3" key="1">
    <citation type="submission" date="2011-02" db="EMBL/GenBank/DDBJ databases">
        <title>The Genome Sequence of Sphaeroforma arctica JP610.</title>
        <authorList>
            <consortium name="The Broad Institute Genome Sequencing Platform"/>
            <person name="Russ C."/>
            <person name="Cuomo C."/>
            <person name="Young S.K."/>
            <person name="Zeng Q."/>
            <person name="Gargeya S."/>
            <person name="Alvarado L."/>
            <person name="Berlin A."/>
            <person name="Chapman S.B."/>
            <person name="Chen Z."/>
            <person name="Freedman E."/>
            <person name="Gellesch M."/>
            <person name="Goldberg J."/>
            <person name="Griggs A."/>
            <person name="Gujja S."/>
            <person name="Heilman E."/>
            <person name="Heiman D."/>
            <person name="Howarth C."/>
            <person name="Mehta T."/>
            <person name="Neiman D."/>
            <person name="Pearson M."/>
            <person name="Roberts A."/>
            <person name="Saif S."/>
            <person name="Shea T."/>
            <person name="Shenoy N."/>
            <person name="Sisk P."/>
            <person name="Stolte C."/>
            <person name="Sykes S."/>
            <person name="White J."/>
            <person name="Yandava C."/>
            <person name="Burger G."/>
            <person name="Gray M.W."/>
            <person name="Holland P.W.H."/>
            <person name="King N."/>
            <person name="Lang F.B.F."/>
            <person name="Roger A.J."/>
            <person name="Ruiz-Trillo I."/>
            <person name="Haas B."/>
            <person name="Nusbaum C."/>
            <person name="Birren B."/>
        </authorList>
    </citation>
    <scope>NUCLEOTIDE SEQUENCE [LARGE SCALE GENOMIC DNA]</scope>
    <source>
        <strain evidence="2 3">JP610</strain>
    </source>
</reference>
<evidence type="ECO:0000313" key="3">
    <source>
        <dbReference type="Proteomes" id="UP000054560"/>
    </source>
</evidence>
<feature type="domain" description="F-box" evidence="1">
    <location>
        <begin position="2"/>
        <end position="48"/>
    </location>
</feature>
<dbReference type="Proteomes" id="UP000054560">
    <property type="component" value="Unassembled WGS sequence"/>
</dbReference>
<sequence>MSSSGDLLPPEILLRVFQWLPQVDLLQMSLVCQQWHIVAMDSTLWTHITWETELACRWMMVTLPHYQALLKRPQFCAMRKLKPPSRKGTCITLNIVRDLSESCPHIQTLDLSCWDAYATELHHFADIRSLRGVWFGSIKSESHAHLKLCEAMGTSMIDLRVRSISWHDTDALLKLLQKVSTSCVNVKILYAHVPLYNGLCGQVVAVLKRFTHLQVLSLCWREGTDSTHWQDIYEEIVQGCENNAFRELRTIVFTQRDYARLRKPLKRKLRKLGLLEVRNDPGTYPHLFPDAVLDYSQLSSN</sequence>
<evidence type="ECO:0000313" key="2">
    <source>
        <dbReference type="EMBL" id="KNC77212.1"/>
    </source>
</evidence>
<dbReference type="InterPro" id="IPR032675">
    <property type="entry name" value="LRR_dom_sf"/>
</dbReference>
<proteinExistence type="predicted"/>
<dbReference type="SUPFAM" id="SSF52047">
    <property type="entry name" value="RNI-like"/>
    <property type="match status" value="1"/>
</dbReference>
<organism evidence="2 3">
    <name type="scientific">Sphaeroforma arctica JP610</name>
    <dbReference type="NCBI Taxonomy" id="667725"/>
    <lineage>
        <taxon>Eukaryota</taxon>
        <taxon>Ichthyosporea</taxon>
        <taxon>Ichthyophonida</taxon>
        <taxon>Sphaeroforma</taxon>
    </lineage>
</organism>
<dbReference type="GeneID" id="25910824"/>
<dbReference type="InterPro" id="IPR036047">
    <property type="entry name" value="F-box-like_dom_sf"/>
</dbReference>
<dbReference type="SMART" id="SM00256">
    <property type="entry name" value="FBOX"/>
    <property type="match status" value="1"/>
</dbReference>
<dbReference type="RefSeq" id="XP_014151114.1">
    <property type="nucleotide sequence ID" value="XM_014295639.1"/>
</dbReference>
<dbReference type="Gene3D" id="1.20.1280.50">
    <property type="match status" value="1"/>
</dbReference>
<dbReference type="Gene3D" id="3.80.10.10">
    <property type="entry name" value="Ribonuclease Inhibitor"/>
    <property type="match status" value="1"/>
</dbReference>
<accession>A0A0L0FKB1</accession>
<protein>
    <recommendedName>
        <fullName evidence="1">F-box domain-containing protein</fullName>
    </recommendedName>
</protein>
<dbReference type="Pfam" id="PF12937">
    <property type="entry name" value="F-box-like"/>
    <property type="match status" value="1"/>
</dbReference>
<evidence type="ECO:0000259" key="1">
    <source>
        <dbReference type="PROSITE" id="PS50181"/>
    </source>
</evidence>
<dbReference type="AlphaFoldDB" id="A0A0L0FKB1"/>